<accession>A0ABP6VTZ7</accession>
<keyword evidence="3" id="KW-1185">Reference proteome</keyword>
<gene>
    <name evidence="2" type="ORF">GCM10022394_21390</name>
</gene>
<dbReference type="Pfam" id="PF07254">
    <property type="entry name" value="Cpta_toxin"/>
    <property type="match status" value="1"/>
</dbReference>
<proteinExistence type="predicted"/>
<evidence type="ECO:0000313" key="3">
    <source>
        <dbReference type="Proteomes" id="UP001500795"/>
    </source>
</evidence>
<evidence type="ECO:0000313" key="2">
    <source>
        <dbReference type="EMBL" id="GAA3541239.1"/>
    </source>
</evidence>
<reference evidence="3" key="1">
    <citation type="journal article" date="2019" name="Int. J. Syst. Evol. Microbiol.">
        <title>The Global Catalogue of Microorganisms (GCM) 10K type strain sequencing project: providing services to taxonomists for standard genome sequencing and annotation.</title>
        <authorList>
            <consortium name="The Broad Institute Genomics Platform"/>
            <consortium name="The Broad Institute Genome Sequencing Center for Infectious Disease"/>
            <person name="Wu L."/>
            <person name="Ma J."/>
        </authorList>
    </citation>
    <scope>NUCLEOTIDE SEQUENCE [LARGE SCALE GENOMIC DNA]</scope>
    <source>
        <strain evidence="3">JCM 17110</strain>
    </source>
</reference>
<name>A0ABP6VTZ7_9GAMM</name>
<keyword evidence="1" id="KW-0472">Membrane</keyword>
<evidence type="ECO:0000256" key="1">
    <source>
        <dbReference type="SAM" id="Phobius"/>
    </source>
</evidence>
<dbReference type="EMBL" id="BAABCX010000002">
    <property type="protein sequence ID" value="GAA3541239.1"/>
    <property type="molecule type" value="Genomic_DNA"/>
</dbReference>
<dbReference type="Proteomes" id="UP001500795">
    <property type="component" value="Unassembled WGS sequence"/>
</dbReference>
<feature type="transmembrane region" description="Helical" evidence="1">
    <location>
        <begin position="18"/>
        <end position="35"/>
    </location>
</feature>
<comment type="caution">
    <text evidence="2">The sequence shown here is derived from an EMBL/GenBank/DDBJ whole genome shotgun (WGS) entry which is preliminary data.</text>
</comment>
<keyword evidence="1" id="KW-0812">Transmembrane</keyword>
<organism evidence="2 3">
    <name type="scientific">Zobellella aerophila</name>
    <dbReference type="NCBI Taxonomy" id="870480"/>
    <lineage>
        <taxon>Bacteria</taxon>
        <taxon>Pseudomonadati</taxon>
        <taxon>Pseudomonadota</taxon>
        <taxon>Gammaproteobacteria</taxon>
        <taxon>Aeromonadales</taxon>
        <taxon>Aeromonadaceae</taxon>
        <taxon>Zobellella</taxon>
    </lineage>
</organism>
<protein>
    <submittedName>
        <fullName evidence="2">Uncharacterized protein</fullName>
    </submittedName>
</protein>
<sequence length="127" mass="14613">MSATSFAINAEPSVIHRWYLAGLGALLWLPAGLWLDDERLLWFLPGWLLWSLIGWRQAGSYRLQGEYRDGYLRINGRDGRLSAHSRAGPGFLLLVLEGDPWPPFWLFSDSVPEEMYRHLSQRILLST</sequence>
<dbReference type="InterPro" id="IPR009883">
    <property type="entry name" value="YgfX"/>
</dbReference>
<keyword evidence="1" id="KW-1133">Transmembrane helix</keyword>
<dbReference type="RefSeq" id="WP_344957761.1">
    <property type="nucleotide sequence ID" value="NZ_BAABCX010000002.1"/>
</dbReference>